<organism evidence="1">
    <name type="scientific">marine sediment metagenome</name>
    <dbReference type="NCBI Taxonomy" id="412755"/>
    <lineage>
        <taxon>unclassified sequences</taxon>
        <taxon>metagenomes</taxon>
        <taxon>ecological metagenomes</taxon>
    </lineage>
</organism>
<evidence type="ECO:0000313" key="1">
    <source>
        <dbReference type="EMBL" id="GAF73024.1"/>
    </source>
</evidence>
<name>X0RW33_9ZZZZ</name>
<dbReference type="EMBL" id="BARS01008039">
    <property type="protein sequence ID" value="GAF73024.1"/>
    <property type="molecule type" value="Genomic_DNA"/>
</dbReference>
<proteinExistence type="predicted"/>
<accession>X0RW33</accession>
<gene>
    <name evidence="1" type="ORF">S01H1_15401</name>
</gene>
<protein>
    <submittedName>
        <fullName evidence="1">Uncharacterized protein</fullName>
    </submittedName>
</protein>
<reference evidence="1" key="1">
    <citation type="journal article" date="2014" name="Front. Microbiol.">
        <title>High frequency of phylogenetically diverse reductive dehalogenase-homologous genes in deep subseafloor sedimentary metagenomes.</title>
        <authorList>
            <person name="Kawai M."/>
            <person name="Futagami T."/>
            <person name="Toyoda A."/>
            <person name="Takaki Y."/>
            <person name="Nishi S."/>
            <person name="Hori S."/>
            <person name="Arai W."/>
            <person name="Tsubouchi T."/>
            <person name="Morono Y."/>
            <person name="Uchiyama I."/>
            <person name="Ito T."/>
            <person name="Fujiyama A."/>
            <person name="Inagaki F."/>
            <person name="Takami H."/>
        </authorList>
    </citation>
    <scope>NUCLEOTIDE SEQUENCE</scope>
    <source>
        <strain evidence="1">Expedition CK06-06</strain>
    </source>
</reference>
<sequence length="164" mass="17892">MSAFAAEGEAMHEGYSIASKDIVVYDPDKRSGGVAKATIVEGLIAETVTSSKIALDVLHQSDGDTASDASAAFKVIGLELINLVEMLEGYHDAALRPKHRAARAIIVGMIAKMKANDIQNGATEEQLTQFARDAVGFFESIHICMLEETDRKKRYRYKKRFLGG</sequence>
<dbReference type="AlphaFoldDB" id="X0RW33"/>
<comment type="caution">
    <text evidence="1">The sequence shown here is derived from an EMBL/GenBank/DDBJ whole genome shotgun (WGS) entry which is preliminary data.</text>
</comment>